<dbReference type="OrthoDB" id="9800958at2"/>
<feature type="binding site" evidence="7">
    <location>
        <begin position="149"/>
        <end position="150"/>
    </location>
    <ligand>
        <name>UDP-N-acetyl-alpha-D-muramoyl-L-alanyl-D-glutamate</name>
        <dbReference type="ChEBI" id="CHEBI:83900"/>
    </ligand>
</feature>
<dbReference type="SUPFAM" id="SSF63418">
    <property type="entry name" value="MurE/MurF N-terminal domain"/>
    <property type="match status" value="1"/>
</dbReference>
<feature type="domain" description="Mur ligase central" evidence="11">
    <location>
        <begin position="105"/>
        <end position="309"/>
    </location>
</feature>
<keyword evidence="7" id="KW-0067">ATP-binding</keyword>
<dbReference type="Gene3D" id="3.90.190.20">
    <property type="entry name" value="Mur ligase, C-terminal domain"/>
    <property type="match status" value="1"/>
</dbReference>
<keyword evidence="7" id="KW-0547">Nucleotide-binding</keyword>
<evidence type="ECO:0000256" key="2">
    <source>
        <dbReference type="ARBA" id="ARBA00022618"/>
    </source>
</evidence>
<evidence type="ECO:0000256" key="4">
    <source>
        <dbReference type="ARBA" id="ARBA00022984"/>
    </source>
</evidence>
<dbReference type="GO" id="GO:0008360">
    <property type="term" value="P:regulation of cell shape"/>
    <property type="evidence" value="ECO:0007669"/>
    <property type="project" value="UniProtKB-KW"/>
</dbReference>
<keyword evidence="4 7" id="KW-0573">Peptidoglycan synthesis</keyword>
<keyword evidence="13" id="KW-1185">Reference proteome</keyword>
<evidence type="ECO:0000259" key="10">
    <source>
        <dbReference type="Pfam" id="PF02875"/>
    </source>
</evidence>
<feature type="binding site" evidence="7">
    <location>
        <begin position="107"/>
        <end position="113"/>
    </location>
    <ligand>
        <name>ATP</name>
        <dbReference type="ChEBI" id="CHEBI:30616"/>
    </ligand>
</feature>
<dbReference type="InterPro" id="IPR036565">
    <property type="entry name" value="Mur-like_cat_sf"/>
</dbReference>
<dbReference type="UniPathway" id="UPA00219"/>
<dbReference type="RefSeq" id="WP_074216996.1">
    <property type="nucleotide sequence ID" value="NZ_FSRG01000005.1"/>
</dbReference>
<evidence type="ECO:0000256" key="8">
    <source>
        <dbReference type="RuleBase" id="RU004135"/>
    </source>
</evidence>
<keyword evidence="7 12" id="KW-0436">Ligase</keyword>
<dbReference type="GO" id="GO:0009252">
    <property type="term" value="P:peptidoglycan biosynthetic process"/>
    <property type="evidence" value="ECO:0007669"/>
    <property type="project" value="UniProtKB-UniRule"/>
</dbReference>
<dbReference type="PANTHER" id="PTHR23135">
    <property type="entry name" value="MUR LIGASE FAMILY MEMBER"/>
    <property type="match status" value="1"/>
</dbReference>
<comment type="pathway">
    <text evidence="7 8">Cell wall biogenesis; peptidoglycan biosynthesis.</text>
</comment>
<reference evidence="13" key="1">
    <citation type="submission" date="2016-11" db="EMBL/GenBank/DDBJ databases">
        <authorList>
            <person name="Varghese N."/>
            <person name="Submissions S."/>
        </authorList>
    </citation>
    <scope>NUCLEOTIDE SEQUENCE [LARGE SCALE GENOMIC DNA]</scope>
    <source>
        <strain evidence="13">DSM 17456</strain>
    </source>
</reference>
<evidence type="ECO:0000256" key="7">
    <source>
        <dbReference type="HAMAP-Rule" id="MF_00208"/>
    </source>
</evidence>
<feature type="binding site" evidence="7">
    <location>
        <position position="176"/>
    </location>
    <ligand>
        <name>UDP-N-acetyl-alpha-D-muramoyl-L-alanyl-D-glutamate</name>
        <dbReference type="ChEBI" id="CHEBI:83900"/>
    </ligand>
</feature>
<dbReference type="InterPro" id="IPR005761">
    <property type="entry name" value="UDP-N-AcMur-Glu-dNH2Pim_ligase"/>
</dbReference>
<feature type="binding site" evidence="7">
    <location>
        <position position="455"/>
    </location>
    <ligand>
        <name>meso-2,6-diaminopimelate</name>
        <dbReference type="ChEBI" id="CHEBI:57791"/>
    </ligand>
</feature>
<organism evidence="12 13">
    <name type="scientific">Halodesulfovibrio marinisediminis DSM 17456</name>
    <dbReference type="NCBI Taxonomy" id="1121457"/>
    <lineage>
        <taxon>Bacteria</taxon>
        <taxon>Pseudomonadati</taxon>
        <taxon>Thermodesulfobacteriota</taxon>
        <taxon>Desulfovibrionia</taxon>
        <taxon>Desulfovibrionales</taxon>
        <taxon>Desulfovibrionaceae</taxon>
        <taxon>Halodesulfovibrio</taxon>
    </lineage>
</organism>
<evidence type="ECO:0000256" key="3">
    <source>
        <dbReference type="ARBA" id="ARBA00022960"/>
    </source>
</evidence>
<dbReference type="NCBIfam" id="NF001124">
    <property type="entry name" value="PRK00139.1-2"/>
    <property type="match status" value="1"/>
</dbReference>
<dbReference type="STRING" id="1121457.SAMN02745161_2237"/>
<evidence type="ECO:0000313" key="12">
    <source>
        <dbReference type="EMBL" id="SIO19715.1"/>
    </source>
</evidence>
<feature type="binding site" evidence="7">
    <location>
        <position position="459"/>
    </location>
    <ligand>
        <name>meso-2,6-diaminopimelate</name>
        <dbReference type="ChEBI" id="CHEBI:57791"/>
    </ligand>
</feature>
<evidence type="ECO:0000256" key="5">
    <source>
        <dbReference type="ARBA" id="ARBA00023306"/>
    </source>
</evidence>
<evidence type="ECO:0000259" key="11">
    <source>
        <dbReference type="Pfam" id="PF08245"/>
    </source>
</evidence>
<comment type="cofactor">
    <cofactor evidence="7">
        <name>Mg(2+)</name>
        <dbReference type="ChEBI" id="CHEBI:18420"/>
    </cofactor>
</comment>
<evidence type="ECO:0000259" key="9">
    <source>
        <dbReference type="Pfam" id="PF01225"/>
    </source>
</evidence>
<dbReference type="GO" id="GO:0051301">
    <property type="term" value="P:cell division"/>
    <property type="evidence" value="ECO:0007669"/>
    <property type="project" value="UniProtKB-KW"/>
</dbReference>
<dbReference type="EMBL" id="FSRG01000005">
    <property type="protein sequence ID" value="SIO19715.1"/>
    <property type="molecule type" value="Genomic_DNA"/>
</dbReference>
<dbReference type="SUPFAM" id="SSF53244">
    <property type="entry name" value="MurD-like peptide ligases, peptide-binding domain"/>
    <property type="match status" value="1"/>
</dbReference>
<feature type="binding site" evidence="7">
    <location>
        <position position="184"/>
    </location>
    <ligand>
        <name>UDP-N-acetyl-alpha-D-muramoyl-L-alanyl-D-glutamate</name>
        <dbReference type="ChEBI" id="CHEBI:83900"/>
    </ligand>
</feature>
<feature type="short sequence motif" description="Meso-diaminopimelate recognition motif" evidence="7">
    <location>
        <begin position="404"/>
        <end position="407"/>
    </location>
</feature>
<keyword evidence="6 7" id="KW-0961">Cell wall biogenesis/degradation</keyword>
<keyword evidence="5 7" id="KW-0131">Cell cycle</keyword>
<comment type="similarity">
    <text evidence="1 7">Belongs to the MurCDEF family. MurE subfamily.</text>
</comment>
<dbReference type="AlphaFoldDB" id="A0A1N6HJ88"/>
<keyword evidence="7" id="KW-0460">Magnesium</keyword>
<evidence type="ECO:0000256" key="1">
    <source>
        <dbReference type="ARBA" id="ARBA00005898"/>
    </source>
</evidence>
<keyword evidence="7" id="KW-0963">Cytoplasm</keyword>
<dbReference type="GO" id="GO:0008765">
    <property type="term" value="F:UDP-N-acetylmuramoylalanyl-D-glutamate-2,6-diaminopimelate ligase activity"/>
    <property type="evidence" value="ECO:0007669"/>
    <property type="project" value="UniProtKB-UniRule"/>
</dbReference>
<keyword evidence="2 7" id="KW-0132">Cell division</keyword>
<dbReference type="InterPro" id="IPR035911">
    <property type="entry name" value="MurE/MurF_N"/>
</dbReference>
<accession>A0A1N6HJ88</accession>
<feature type="binding site" evidence="7">
    <location>
        <position position="380"/>
    </location>
    <ligand>
        <name>meso-2,6-diaminopimelate</name>
        <dbReference type="ChEBI" id="CHEBI:57791"/>
    </ligand>
</feature>
<sequence length="481" mass="51567">MAQTIPMEQLEQQVATGLLTLHIDSRKVKQGDVFIALPGASVDGGKFIGNAIENGAAYIVCREENIPADATDAVFVVTENPKETLGKLASARFGTANLNLKLVGVTGTNGKTTVTSILEFLFAQAGRKTGVIGTVAYRWPGTEIVASMTTPDCLKLHSLLSRMEAAGVENAFMEVSSHALDQNRSAGIRFAGGVLTNVTQDHLDYHGDMESYYEAKKKLFTSVPDDGKLGVVNLDDAYGKRLLPELANGIGFTLTNVEIEGCRILRGEVIESTVDGLKLHMTFEGQEWDIVSPMVGTHNASNLLAAMAVGLGMGLMPDQMQCLSGYNGVCGRLERIPTDKGIYAFVDYAHTPDALVNVLSALRKTGFERIITVFGCGGDRDRTKRPLMGEAVAKGADVAVLTSDNPRTENPNAILEDVKPGLADCKEVHVEVDRKKALELAVSIANPGDCILVAGKGHEDYQVIGTKKVSFSDQAILKELL</sequence>
<dbReference type="HAMAP" id="MF_00208">
    <property type="entry name" value="MurE"/>
    <property type="match status" value="1"/>
</dbReference>
<dbReference type="PANTHER" id="PTHR23135:SF4">
    <property type="entry name" value="UDP-N-ACETYLMURAMOYL-L-ALANYL-D-GLUTAMATE--2,6-DIAMINOPIMELATE LIGASE MURE HOMOLOG, CHLOROPLASTIC"/>
    <property type="match status" value="1"/>
</dbReference>
<dbReference type="InterPro" id="IPR004101">
    <property type="entry name" value="Mur_ligase_C"/>
</dbReference>
<dbReference type="Gene3D" id="3.40.1390.10">
    <property type="entry name" value="MurE/MurF, N-terminal domain"/>
    <property type="match status" value="1"/>
</dbReference>
<feature type="domain" description="Mur ligase N-terminal catalytic" evidence="9">
    <location>
        <begin position="21"/>
        <end position="91"/>
    </location>
</feature>
<comment type="catalytic activity">
    <reaction evidence="7">
        <text>UDP-N-acetyl-alpha-D-muramoyl-L-alanyl-D-glutamate + meso-2,6-diaminopimelate + ATP = UDP-N-acetyl-alpha-D-muramoyl-L-alanyl-gamma-D-glutamyl-meso-2,6-diaminopimelate + ADP + phosphate + H(+)</text>
        <dbReference type="Rhea" id="RHEA:23676"/>
        <dbReference type="ChEBI" id="CHEBI:15378"/>
        <dbReference type="ChEBI" id="CHEBI:30616"/>
        <dbReference type="ChEBI" id="CHEBI:43474"/>
        <dbReference type="ChEBI" id="CHEBI:57791"/>
        <dbReference type="ChEBI" id="CHEBI:83900"/>
        <dbReference type="ChEBI" id="CHEBI:83905"/>
        <dbReference type="ChEBI" id="CHEBI:456216"/>
        <dbReference type="EC" id="6.3.2.13"/>
    </reaction>
</comment>
<dbReference type="GO" id="GO:0005737">
    <property type="term" value="C:cytoplasm"/>
    <property type="evidence" value="ECO:0007669"/>
    <property type="project" value="UniProtKB-SubCell"/>
</dbReference>
<dbReference type="Pfam" id="PF01225">
    <property type="entry name" value="Mur_ligase"/>
    <property type="match status" value="1"/>
</dbReference>
<dbReference type="Gene3D" id="3.40.1190.10">
    <property type="entry name" value="Mur-like, catalytic domain"/>
    <property type="match status" value="1"/>
</dbReference>
<dbReference type="Pfam" id="PF02875">
    <property type="entry name" value="Mur_ligase_C"/>
    <property type="match status" value="1"/>
</dbReference>
<dbReference type="InterPro" id="IPR036615">
    <property type="entry name" value="Mur_ligase_C_dom_sf"/>
</dbReference>
<dbReference type="SUPFAM" id="SSF53623">
    <property type="entry name" value="MurD-like peptide ligases, catalytic domain"/>
    <property type="match status" value="1"/>
</dbReference>
<dbReference type="Pfam" id="PF08245">
    <property type="entry name" value="Mur_ligase_M"/>
    <property type="match status" value="1"/>
</dbReference>
<evidence type="ECO:0000256" key="6">
    <source>
        <dbReference type="ARBA" id="ARBA00023316"/>
    </source>
</evidence>
<dbReference type="EC" id="6.3.2.13" evidence="7"/>
<feature type="binding site" evidence="7">
    <location>
        <position position="182"/>
    </location>
    <ligand>
        <name>UDP-N-acetyl-alpha-D-muramoyl-L-alanyl-D-glutamate</name>
        <dbReference type="ChEBI" id="CHEBI:83900"/>
    </ligand>
</feature>
<dbReference type="InterPro" id="IPR000713">
    <property type="entry name" value="Mur_ligase_N"/>
</dbReference>
<dbReference type="NCBIfam" id="TIGR01085">
    <property type="entry name" value="murE"/>
    <property type="match status" value="1"/>
</dbReference>
<comment type="subcellular location">
    <subcellularLocation>
        <location evidence="7 8">Cytoplasm</location>
    </subcellularLocation>
</comment>
<dbReference type="GO" id="GO:0000287">
    <property type="term" value="F:magnesium ion binding"/>
    <property type="evidence" value="ECO:0007669"/>
    <property type="project" value="UniProtKB-UniRule"/>
</dbReference>
<dbReference type="NCBIfam" id="NF001126">
    <property type="entry name" value="PRK00139.1-4"/>
    <property type="match status" value="1"/>
</dbReference>
<comment type="PTM">
    <text evidence="7">Carboxylation is probably crucial for Mg(2+) binding and, consequently, for the gamma-phosphate positioning of ATP.</text>
</comment>
<name>A0A1N6HJ88_9BACT</name>
<feature type="binding site" evidence="7">
    <location>
        <position position="25"/>
    </location>
    <ligand>
        <name>UDP-N-acetyl-alpha-D-muramoyl-L-alanyl-D-glutamate</name>
        <dbReference type="ChEBI" id="CHEBI:83900"/>
    </ligand>
</feature>
<protein>
    <recommendedName>
        <fullName evidence="7">UDP-N-acetylmuramoyl-L-alanyl-D-glutamate--2,6-diaminopimelate ligase</fullName>
        <ecNumber evidence="7">6.3.2.13</ecNumber>
    </recommendedName>
    <alternativeName>
        <fullName evidence="7">Meso-A2pm-adding enzyme</fullName>
    </alternativeName>
    <alternativeName>
        <fullName evidence="7">Meso-diaminopimelate-adding enzyme</fullName>
    </alternativeName>
    <alternativeName>
        <fullName evidence="7">UDP-MurNAc-L-Ala-D-Glu:meso-diaminopimelate ligase</fullName>
    </alternativeName>
    <alternativeName>
        <fullName evidence="7">UDP-MurNAc-tripeptide synthetase</fullName>
    </alternativeName>
    <alternativeName>
        <fullName evidence="7">UDP-N-acetylmuramyl-tripeptide synthetase</fullName>
    </alternativeName>
</protein>
<comment type="function">
    <text evidence="7">Catalyzes the addition of meso-diaminopimelic acid to the nucleotide precursor UDP-N-acetylmuramoyl-L-alanyl-D-glutamate (UMAG) in the biosynthesis of bacterial cell-wall peptidoglycan.</text>
</comment>
<dbReference type="GO" id="GO:0005524">
    <property type="term" value="F:ATP binding"/>
    <property type="evidence" value="ECO:0007669"/>
    <property type="project" value="UniProtKB-UniRule"/>
</dbReference>
<feature type="binding site" evidence="7">
    <location>
        <begin position="404"/>
        <end position="407"/>
    </location>
    <ligand>
        <name>meso-2,6-diaminopimelate</name>
        <dbReference type="ChEBI" id="CHEBI:57791"/>
    </ligand>
</feature>
<proteinExistence type="inferred from homology"/>
<gene>
    <name evidence="7" type="primary">murE</name>
    <name evidence="12" type="ORF">SAMN02745161_2237</name>
</gene>
<keyword evidence="3 7" id="KW-0133">Cell shape</keyword>
<feature type="modified residue" description="N6-carboxylysine" evidence="7">
    <location>
        <position position="216"/>
    </location>
</feature>
<dbReference type="Proteomes" id="UP000184694">
    <property type="component" value="Unassembled WGS sequence"/>
</dbReference>
<dbReference type="GO" id="GO:0071555">
    <property type="term" value="P:cell wall organization"/>
    <property type="evidence" value="ECO:0007669"/>
    <property type="project" value="UniProtKB-KW"/>
</dbReference>
<evidence type="ECO:0000313" key="13">
    <source>
        <dbReference type="Proteomes" id="UP000184694"/>
    </source>
</evidence>
<dbReference type="InterPro" id="IPR013221">
    <property type="entry name" value="Mur_ligase_cen"/>
</dbReference>
<feature type="domain" description="Mur ligase C-terminal" evidence="10">
    <location>
        <begin position="331"/>
        <end position="457"/>
    </location>
</feature>
<comment type="caution">
    <text evidence="7">Lacks conserved residue(s) required for the propagation of feature annotation.</text>
</comment>